<reference evidence="3" key="1">
    <citation type="submission" date="2018-05" db="EMBL/GenBank/DDBJ databases">
        <authorList>
            <person name="Lanie J.A."/>
            <person name="Ng W.-L."/>
            <person name="Kazmierczak K.M."/>
            <person name="Andrzejewski T.M."/>
            <person name="Davidsen T.M."/>
            <person name="Wayne K.J."/>
            <person name="Tettelin H."/>
            <person name="Glass J.I."/>
            <person name="Rusch D."/>
            <person name="Podicherti R."/>
            <person name="Tsui H.-C.T."/>
            <person name="Winkler M.E."/>
        </authorList>
    </citation>
    <scope>NUCLEOTIDE SEQUENCE</scope>
</reference>
<evidence type="ECO:0000313" key="3">
    <source>
        <dbReference type="EMBL" id="SVB06684.1"/>
    </source>
</evidence>
<protein>
    <submittedName>
        <fullName evidence="3">Uncharacterized protein</fullName>
    </submittedName>
</protein>
<keyword evidence="1" id="KW-0175">Coiled coil</keyword>
<feature type="region of interest" description="Disordered" evidence="2">
    <location>
        <begin position="610"/>
        <end position="707"/>
    </location>
</feature>
<feature type="compositionally biased region" description="Basic and acidic residues" evidence="2">
    <location>
        <begin position="625"/>
        <end position="653"/>
    </location>
</feature>
<accession>A0A382AZ82</accession>
<feature type="region of interest" description="Disordered" evidence="2">
    <location>
        <begin position="454"/>
        <end position="473"/>
    </location>
</feature>
<name>A0A382AZ82_9ZZZZ</name>
<feature type="non-terminal residue" evidence="3">
    <location>
        <position position="1"/>
    </location>
</feature>
<gene>
    <name evidence="3" type="ORF">METZ01_LOCUS159538</name>
</gene>
<evidence type="ECO:0000256" key="1">
    <source>
        <dbReference type="SAM" id="Coils"/>
    </source>
</evidence>
<feature type="coiled-coil region" evidence="1">
    <location>
        <begin position="515"/>
        <end position="542"/>
    </location>
</feature>
<feature type="compositionally biased region" description="Basic and acidic residues" evidence="2">
    <location>
        <begin position="454"/>
        <end position="464"/>
    </location>
</feature>
<sequence>AVSNTIETADGYERLTQSGLVSAPGIVNGIDPGHIGDPVTLYHAGYVDLRQADGTFAGKARQQFGPGVYTASDAFTTIDGWARPRRGADGIQTGQPGYLHTLKWTGDESPQILDMEEPLPDDLIDLALDHLFDLNRFIEAADPVKERPSTPEEYESFGQDMDWTFDEYRIHLKDELVARINNTIERIRRSQEQGRPQRTGREILGPNGGLADIFREIDITPDGIIDLTGNPDGWVKPAVVDRMRTKLNNDLVEAGYDVLRAIDVRREEFMFLDPSKVEFVDSAKISSVDPFGTDGGHHLRQILYEESGYASTRGGRMTNPLIVDRGYAIHHADMRFGEERSISILPENRTYNQTLTNPDLYQYEVGTVKKVGSRRDQYEVTLNDGTKFRRSKLREVYEELERLKPQPNDGNIRAQSYEDLALERGNIIYRWRQRSRLPDDAENLNRIVEEMERRDSGLASERSEGAGAQLGDTPAVDEAQVAALNKQIDSLRTSRMQQQIDAIEAAKEAGDNKAIYRHTKLLREIQEEEAELREQLGEAMGVGRVRRGYKSSRTMHDWNQDWDITRARTEATLDGIAAGLETELAKGKPDKKRIGELKTQHMGAIQDAQRAGLASQRSGRPWMSPERDRANKKFWDPSTFDRPRGFGIDRDEQGFPIRPADPSRPEQYVRGFASARDDSRSTSQRVRTAVTERTAAPEGLASRRSDTRQIEELTARYISGSPRLEDTNDGEIWEALGGANMS</sequence>
<dbReference type="EMBL" id="UINC01027437">
    <property type="protein sequence ID" value="SVB06684.1"/>
    <property type="molecule type" value="Genomic_DNA"/>
</dbReference>
<organism evidence="3">
    <name type="scientific">marine metagenome</name>
    <dbReference type="NCBI Taxonomy" id="408172"/>
    <lineage>
        <taxon>unclassified sequences</taxon>
        <taxon>metagenomes</taxon>
        <taxon>ecological metagenomes</taxon>
    </lineage>
</organism>
<proteinExistence type="predicted"/>
<dbReference type="AlphaFoldDB" id="A0A382AZ82"/>
<evidence type="ECO:0000256" key="2">
    <source>
        <dbReference type="SAM" id="MobiDB-lite"/>
    </source>
</evidence>
<feature type="non-terminal residue" evidence="3">
    <location>
        <position position="742"/>
    </location>
</feature>